<dbReference type="NCBIfam" id="TIGR03083">
    <property type="entry name" value="maleylpyruvate isomerase family mycothiol-dependent enzyme"/>
    <property type="match status" value="1"/>
</dbReference>
<reference evidence="2 3" key="1">
    <citation type="submission" date="2017-02" db="EMBL/GenBank/DDBJ databases">
        <title>The new phylogeny of genus Mycobacterium.</title>
        <authorList>
            <person name="Tortoli E."/>
            <person name="Trovato A."/>
            <person name="Cirillo D.M."/>
        </authorList>
    </citation>
    <scope>NUCLEOTIDE SEQUENCE [LARGE SCALE GENOMIC DNA]</scope>
    <source>
        <strain evidence="2 3">FI-09383</strain>
    </source>
</reference>
<name>A0A1X0CYX9_9MYCO</name>
<accession>A0A1X0CYX9</accession>
<dbReference type="InterPro" id="IPR017520">
    <property type="entry name" value="CHP03086"/>
</dbReference>
<dbReference type="STRING" id="81858.BST23_15105"/>
<dbReference type="SUPFAM" id="SSF109854">
    <property type="entry name" value="DinB/YfiT-like putative metalloenzymes"/>
    <property type="match status" value="1"/>
</dbReference>
<comment type="caution">
    <text evidence="2">The sequence shown here is derived from an EMBL/GenBank/DDBJ whole genome shotgun (WGS) entry which is preliminary data.</text>
</comment>
<proteinExistence type="predicted"/>
<dbReference type="Proteomes" id="UP000192772">
    <property type="component" value="Unassembled WGS sequence"/>
</dbReference>
<dbReference type="EMBL" id="MVHP01000016">
    <property type="protein sequence ID" value="ORA65132.1"/>
    <property type="molecule type" value="Genomic_DNA"/>
</dbReference>
<organism evidence="2 3">
    <name type="scientific">Mycolicibacterium elephantis</name>
    <dbReference type="NCBI Taxonomy" id="81858"/>
    <lineage>
        <taxon>Bacteria</taxon>
        <taxon>Bacillati</taxon>
        <taxon>Actinomycetota</taxon>
        <taxon>Actinomycetes</taxon>
        <taxon>Mycobacteriales</taxon>
        <taxon>Mycobacteriaceae</taxon>
        <taxon>Mycolicibacterium</taxon>
    </lineage>
</organism>
<dbReference type="InterPro" id="IPR017517">
    <property type="entry name" value="Maleyloyr_isom"/>
</dbReference>
<evidence type="ECO:0000313" key="3">
    <source>
        <dbReference type="Proteomes" id="UP000192772"/>
    </source>
</evidence>
<dbReference type="NCBIfam" id="TIGR03086">
    <property type="entry name" value="TIGR03086 family metal-binding protein"/>
    <property type="match status" value="1"/>
</dbReference>
<sequence length="221" mass="22649">MHTNENDIRPLHRQAVTASVDVVAEMTVGDLHRPTPCAGWDLADLLTHMTVQHRGFAASARGAGADLAVWAPATVADAVRADPVGAYTAAAADVLAAFDADGVLEASFAMPEFGPGAAFPGAMAIGFHFVDYVVHGWDVARSLGVAFTPSADVLSAVLPLALAVPDGEIRTAPKSPFARALDAGAAASDLDRLLLHLGRSPGWAPAGPHRGSTSSRSLSAG</sequence>
<dbReference type="GO" id="GO:0046872">
    <property type="term" value="F:metal ion binding"/>
    <property type="evidence" value="ECO:0007669"/>
    <property type="project" value="InterPro"/>
</dbReference>
<evidence type="ECO:0000313" key="2">
    <source>
        <dbReference type="EMBL" id="ORA65132.1"/>
    </source>
</evidence>
<dbReference type="Pfam" id="PF11716">
    <property type="entry name" value="MDMPI_N"/>
    <property type="match status" value="1"/>
</dbReference>
<feature type="domain" description="Mycothiol-dependent maleylpyruvate isomerase metal-binding" evidence="1">
    <location>
        <begin position="13"/>
        <end position="140"/>
    </location>
</feature>
<evidence type="ECO:0000259" key="1">
    <source>
        <dbReference type="Pfam" id="PF11716"/>
    </source>
</evidence>
<dbReference type="InterPro" id="IPR024344">
    <property type="entry name" value="MDMPI_metal-binding"/>
</dbReference>
<dbReference type="OrthoDB" id="5185819at2"/>
<dbReference type="RefSeq" id="WP_083043185.1">
    <property type="nucleotide sequence ID" value="NZ_MVHP01000016.1"/>
</dbReference>
<dbReference type="AlphaFoldDB" id="A0A1X0CYX9"/>
<gene>
    <name evidence="2" type="ORF">BST23_15105</name>
</gene>
<dbReference type="InterPro" id="IPR034660">
    <property type="entry name" value="DinB/YfiT-like"/>
</dbReference>
<dbReference type="Gene3D" id="1.20.120.450">
    <property type="entry name" value="dinb family like domain"/>
    <property type="match status" value="1"/>
</dbReference>
<protein>
    <submittedName>
        <fullName evidence="2">TIGR03086 family protein</fullName>
    </submittedName>
</protein>